<organism evidence="1">
    <name type="scientific">freshwater metagenome</name>
    <dbReference type="NCBI Taxonomy" id="449393"/>
    <lineage>
        <taxon>unclassified sequences</taxon>
        <taxon>metagenomes</taxon>
        <taxon>ecological metagenomes</taxon>
    </lineage>
</organism>
<gene>
    <name evidence="1" type="ORF">UFOPK3954_02021</name>
</gene>
<name>A0A6J7PTY4_9ZZZZ</name>
<proteinExistence type="predicted"/>
<evidence type="ECO:0000313" key="1">
    <source>
        <dbReference type="EMBL" id="CAB5005514.1"/>
    </source>
</evidence>
<reference evidence="1" key="1">
    <citation type="submission" date="2020-05" db="EMBL/GenBank/DDBJ databases">
        <authorList>
            <person name="Chiriac C."/>
            <person name="Salcher M."/>
            <person name="Ghai R."/>
            <person name="Kavagutti S V."/>
        </authorList>
    </citation>
    <scope>NUCLEOTIDE SEQUENCE</scope>
</reference>
<dbReference type="AlphaFoldDB" id="A0A6J7PTY4"/>
<protein>
    <submittedName>
        <fullName evidence="1">Unannotated protein</fullName>
    </submittedName>
</protein>
<dbReference type="EMBL" id="CAFBON010000266">
    <property type="protein sequence ID" value="CAB5005514.1"/>
    <property type="molecule type" value="Genomic_DNA"/>
</dbReference>
<accession>A0A6J7PTY4</accession>
<sequence>MVELVDGPHQPEVPLLYEVQQCHLTALIALRDRHNKTEIGLDEIGLGTLAVPHGALKTATIDLRKRDGLHN</sequence>